<evidence type="ECO:0000313" key="2">
    <source>
        <dbReference type="EMBL" id="TYH23020.1"/>
    </source>
</evidence>
<evidence type="ECO:0000313" key="3">
    <source>
        <dbReference type="Proteomes" id="UP000323506"/>
    </source>
</evidence>
<proteinExistence type="predicted"/>
<name>A0A5D2GZI0_GOSDA</name>
<dbReference type="EMBL" id="CM017691">
    <property type="protein sequence ID" value="TYH23020.1"/>
    <property type="molecule type" value="Genomic_DNA"/>
</dbReference>
<dbReference type="AlphaFoldDB" id="A0A5D2GZI0"/>
<reference evidence="2 3" key="1">
    <citation type="submission" date="2019-06" db="EMBL/GenBank/DDBJ databases">
        <title>WGS assembly of Gossypium darwinii.</title>
        <authorList>
            <person name="Chen Z.J."/>
            <person name="Sreedasyam A."/>
            <person name="Ando A."/>
            <person name="Song Q."/>
            <person name="De L."/>
            <person name="Hulse-Kemp A."/>
            <person name="Ding M."/>
            <person name="Ye W."/>
            <person name="Kirkbride R."/>
            <person name="Jenkins J."/>
            <person name="Plott C."/>
            <person name="Lovell J."/>
            <person name="Lin Y.-M."/>
            <person name="Vaughn R."/>
            <person name="Liu B."/>
            <person name="Li W."/>
            <person name="Simpson S."/>
            <person name="Scheffler B."/>
            <person name="Saski C."/>
            <person name="Grover C."/>
            <person name="Hu G."/>
            <person name="Conover J."/>
            <person name="Carlson J."/>
            <person name="Shu S."/>
            <person name="Boston L."/>
            <person name="Williams M."/>
            <person name="Peterson D."/>
            <person name="Mcgee K."/>
            <person name="Jones D."/>
            <person name="Wendel J."/>
            <person name="Stelly D."/>
            <person name="Grimwood J."/>
            <person name="Schmutz J."/>
        </authorList>
    </citation>
    <scope>NUCLEOTIDE SEQUENCE [LARGE SCALE GENOMIC DNA]</scope>
    <source>
        <strain evidence="2">1808015.09</strain>
    </source>
</reference>
<dbReference type="Proteomes" id="UP000323506">
    <property type="component" value="Chromosome A04"/>
</dbReference>
<sequence length="112" mass="13078">MRNQVHPLSLMLDSLLSTILNQTLTLACNCEHKTLFCRLFFTTNEPTIYHYLYHILNLLIPHMNWLFIIYAAILVQPWMKSFCTPKSFATISLFLRLGLSWLLIISFGNLSQ</sequence>
<dbReference type="PROSITE" id="PS51257">
    <property type="entry name" value="PROKAR_LIPOPROTEIN"/>
    <property type="match status" value="1"/>
</dbReference>
<accession>A0A5D2GZI0</accession>
<gene>
    <name evidence="2" type="ORF">ES288_A04G176600v1</name>
</gene>
<keyword evidence="1" id="KW-1133">Transmembrane helix</keyword>
<feature type="transmembrane region" description="Helical" evidence="1">
    <location>
        <begin position="87"/>
        <end position="107"/>
    </location>
</feature>
<organism evidence="2 3">
    <name type="scientific">Gossypium darwinii</name>
    <name type="common">Darwin's cotton</name>
    <name type="synonym">Gossypium barbadense var. darwinii</name>
    <dbReference type="NCBI Taxonomy" id="34276"/>
    <lineage>
        <taxon>Eukaryota</taxon>
        <taxon>Viridiplantae</taxon>
        <taxon>Streptophyta</taxon>
        <taxon>Embryophyta</taxon>
        <taxon>Tracheophyta</taxon>
        <taxon>Spermatophyta</taxon>
        <taxon>Magnoliopsida</taxon>
        <taxon>eudicotyledons</taxon>
        <taxon>Gunneridae</taxon>
        <taxon>Pentapetalae</taxon>
        <taxon>rosids</taxon>
        <taxon>malvids</taxon>
        <taxon>Malvales</taxon>
        <taxon>Malvaceae</taxon>
        <taxon>Malvoideae</taxon>
        <taxon>Gossypium</taxon>
    </lineage>
</organism>
<keyword evidence="3" id="KW-1185">Reference proteome</keyword>
<feature type="transmembrane region" description="Helical" evidence="1">
    <location>
        <begin position="51"/>
        <end position="75"/>
    </location>
</feature>
<keyword evidence="1" id="KW-0812">Transmembrane</keyword>
<protein>
    <submittedName>
        <fullName evidence="2">Uncharacterized protein</fullName>
    </submittedName>
</protein>
<keyword evidence="1" id="KW-0472">Membrane</keyword>
<evidence type="ECO:0000256" key="1">
    <source>
        <dbReference type="SAM" id="Phobius"/>
    </source>
</evidence>